<dbReference type="Proteomes" id="UP000023067">
    <property type="component" value="Unassembled WGS sequence"/>
</dbReference>
<name>Z9JPY2_9MICO</name>
<proteinExistence type="predicted"/>
<dbReference type="GO" id="GO:0071949">
    <property type="term" value="F:FAD binding"/>
    <property type="evidence" value="ECO:0007669"/>
    <property type="project" value="InterPro"/>
</dbReference>
<dbReference type="RefSeq" id="WP_038373975.1">
    <property type="nucleotide sequence ID" value="NZ_KK070003.1"/>
</dbReference>
<dbReference type="PRINTS" id="PR00420">
    <property type="entry name" value="RNGMNOXGNASE"/>
</dbReference>
<evidence type="ECO:0000313" key="2">
    <source>
        <dbReference type="EMBL" id="EWS80048.1"/>
    </source>
</evidence>
<dbReference type="eggNOG" id="COG0654">
    <property type="taxonomic scope" value="Bacteria"/>
</dbReference>
<accession>Z9JPY2</accession>
<dbReference type="InterPro" id="IPR051704">
    <property type="entry name" value="FAD_aromatic-hydroxylase"/>
</dbReference>
<sequence>MEILVVGAGVSGLAVAHELAAHHRVTVLEAAPGPRGGGSMIDLFGPGFDAAERIGVLPALRSRGRLLRGVRYEAADGTPTGRLDAASLVEAAGGRCFSILRPEIEQALLSCLPGGARIRYGARVDAVRDAGADRAEVVLADGGVLGADLVVGCDGVRSAVRAAVAPQHAAVIPMGFRATSFLLEAPRLAAELGDWALMTDTVGRIGGLYACDARRIALFLAERTDRRDVSRPVPDRDRLQRTYQGLHPLIDAVLPLCPETFYDDLVAQSAAPRWSTGRLVLAGDAAHAVSLLAGQGASLAIAGAEALGRSLRASGPHIGAGLAEYERRFRPVVERAQSSGRRSASAFIPATAAQLRMQQLGRRALGVPGIARLLTRRFIAA</sequence>
<reference evidence="2 3" key="1">
    <citation type="submission" date="2014-02" db="EMBL/GenBank/DDBJ databases">
        <title>Genome sequence of Brachybacterium phenoliresistens strain W13A50.</title>
        <authorList>
            <person name="Wang X."/>
        </authorList>
    </citation>
    <scope>NUCLEOTIDE SEQUENCE [LARGE SCALE GENOMIC DNA]</scope>
    <source>
        <strain evidence="2 3">W13A50</strain>
    </source>
</reference>
<dbReference type="EMBL" id="JDYK01000020">
    <property type="protein sequence ID" value="EWS80048.1"/>
    <property type="molecule type" value="Genomic_DNA"/>
</dbReference>
<comment type="caution">
    <text evidence="2">The sequence shown here is derived from an EMBL/GenBank/DDBJ whole genome shotgun (WGS) entry which is preliminary data.</text>
</comment>
<evidence type="ECO:0000259" key="1">
    <source>
        <dbReference type="Pfam" id="PF01494"/>
    </source>
</evidence>
<organism evidence="2 3">
    <name type="scientific">Brachybacterium phenoliresistens</name>
    <dbReference type="NCBI Taxonomy" id="396014"/>
    <lineage>
        <taxon>Bacteria</taxon>
        <taxon>Bacillati</taxon>
        <taxon>Actinomycetota</taxon>
        <taxon>Actinomycetes</taxon>
        <taxon>Micrococcales</taxon>
        <taxon>Dermabacteraceae</taxon>
        <taxon>Brachybacterium</taxon>
    </lineage>
</organism>
<dbReference type="OrthoDB" id="3356051at2"/>
<dbReference type="InterPro" id="IPR036188">
    <property type="entry name" value="FAD/NAD-bd_sf"/>
</dbReference>
<dbReference type="AlphaFoldDB" id="Z9JPY2"/>
<dbReference type="SUPFAM" id="SSF51905">
    <property type="entry name" value="FAD/NAD(P)-binding domain"/>
    <property type="match status" value="1"/>
</dbReference>
<dbReference type="Gene3D" id="3.50.50.60">
    <property type="entry name" value="FAD/NAD(P)-binding domain"/>
    <property type="match status" value="1"/>
</dbReference>
<dbReference type="PANTHER" id="PTHR46865">
    <property type="entry name" value="OXIDOREDUCTASE-RELATED"/>
    <property type="match status" value="1"/>
</dbReference>
<keyword evidence="3" id="KW-1185">Reference proteome</keyword>
<gene>
    <name evidence="2" type="ORF">BF93_08350</name>
</gene>
<dbReference type="InterPro" id="IPR002938">
    <property type="entry name" value="FAD-bd"/>
</dbReference>
<dbReference type="HOGENOM" id="CLU_009665_1_0_11"/>
<dbReference type="PATRIC" id="fig|396014.3.peg.3171"/>
<evidence type="ECO:0000313" key="3">
    <source>
        <dbReference type="Proteomes" id="UP000023067"/>
    </source>
</evidence>
<dbReference type="Pfam" id="PF01494">
    <property type="entry name" value="FAD_binding_3"/>
    <property type="match status" value="1"/>
</dbReference>
<protein>
    <submittedName>
        <fullName evidence="2">FAD-dependent oxidoreductase</fullName>
    </submittedName>
</protein>
<feature type="domain" description="FAD-binding" evidence="1">
    <location>
        <begin position="2"/>
        <end position="336"/>
    </location>
</feature>
<dbReference type="STRING" id="396014.BF93_08350"/>